<name>A0AA40BV18_9PEZI</name>
<evidence type="ECO:0000313" key="1">
    <source>
        <dbReference type="EMBL" id="KAK0614677.1"/>
    </source>
</evidence>
<keyword evidence="2" id="KW-1185">Reference proteome</keyword>
<organism evidence="1 2">
    <name type="scientific">Immersiella caudata</name>
    <dbReference type="NCBI Taxonomy" id="314043"/>
    <lineage>
        <taxon>Eukaryota</taxon>
        <taxon>Fungi</taxon>
        <taxon>Dikarya</taxon>
        <taxon>Ascomycota</taxon>
        <taxon>Pezizomycotina</taxon>
        <taxon>Sordariomycetes</taxon>
        <taxon>Sordariomycetidae</taxon>
        <taxon>Sordariales</taxon>
        <taxon>Lasiosphaeriaceae</taxon>
        <taxon>Immersiella</taxon>
    </lineage>
</organism>
<reference evidence="1" key="1">
    <citation type="submission" date="2023-06" db="EMBL/GenBank/DDBJ databases">
        <title>Genome-scale phylogeny and comparative genomics of the fungal order Sordariales.</title>
        <authorList>
            <consortium name="Lawrence Berkeley National Laboratory"/>
            <person name="Hensen N."/>
            <person name="Bonometti L."/>
            <person name="Westerberg I."/>
            <person name="Brannstrom I.O."/>
            <person name="Guillou S."/>
            <person name="Cros-Aarteil S."/>
            <person name="Calhoun S."/>
            <person name="Haridas S."/>
            <person name="Kuo A."/>
            <person name="Mondo S."/>
            <person name="Pangilinan J."/>
            <person name="Riley R."/>
            <person name="Labutti K."/>
            <person name="Andreopoulos B."/>
            <person name="Lipzen A."/>
            <person name="Chen C."/>
            <person name="Yanf M."/>
            <person name="Daum C."/>
            <person name="Ng V."/>
            <person name="Clum A."/>
            <person name="Steindorff A."/>
            <person name="Ohm R."/>
            <person name="Martin F."/>
            <person name="Silar P."/>
            <person name="Natvig D."/>
            <person name="Lalanne C."/>
            <person name="Gautier V."/>
            <person name="Ament-Velasquez S.L."/>
            <person name="Kruys A."/>
            <person name="Hutchinson M.I."/>
            <person name="Powell A.J."/>
            <person name="Barry K."/>
            <person name="Miller A.N."/>
            <person name="Grigoriev I.V."/>
            <person name="Debuchy R."/>
            <person name="Gladieux P."/>
            <person name="Thoren M.H."/>
            <person name="Johannesson H."/>
        </authorList>
    </citation>
    <scope>NUCLEOTIDE SEQUENCE</scope>
    <source>
        <strain evidence="1">CBS 606.72</strain>
    </source>
</reference>
<dbReference type="PANTHER" id="PTHR21310">
    <property type="entry name" value="AMINOGLYCOSIDE PHOSPHOTRANSFERASE-RELATED-RELATED"/>
    <property type="match status" value="1"/>
</dbReference>
<dbReference type="Proteomes" id="UP001175000">
    <property type="component" value="Unassembled WGS sequence"/>
</dbReference>
<dbReference type="PANTHER" id="PTHR21310:SF51">
    <property type="entry name" value="AMINOGLYCOSIDE PHOSPHOTRANSFERASE DOMAIN-CONTAINING PROTEIN"/>
    <property type="match status" value="1"/>
</dbReference>
<protein>
    <recommendedName>
        <fullName evidence="3">Aminoglycoside phosphotransferase domain-containing protein</fullName>
    </recommendedName>
</protein>
<dbReference type="SUPFAM" id="SSF56112">
    <property type="entry name" value="Protein kinase-like (PK-like)"/>
    <property type="match status" value="1"/>
</dbReference>
<sequence length="181" mass="20179">MQNCSQQFSSLSTESSYRWSQGYFATYPSRQESSTSLSRQANALGCPYIIVSFISGSPLYDVWFGHRLNGASHEAVRERRTRALENIASAMVQLDKFSFPARGPLLFGSDGSPSGTESMREILEPDDIDPFILAHSDPDIQNSIVSENGELQGIIDWDGVAAVPRPVGNRSYPRWPTRDWD</sequence>
<dbReference type="InterPro" id="IPR011009">
    <property type="entry name" value="Kinase-like_dom_sf"/>
</dbReference>
<evidence type="ECO:0000313" key="2">
    <source>
        <dbReference type="Proteomes" id="UP001175000"/>
    </source>
</evidence>
<dbReference type="EMBL" id="JAULSU010000006">
    <property type="protein sequence ID" value="KAK0614677.1"/>
    <property type="molecule type" value="Genomic_DNA"/>
</dbReference>
<dbReference type="InterPro" id="IPR051678">
    <property type="entry name" value="AGP_Transferase"/>
</dbReference>
<dbReference type="AlphaFoldDB" id="A0AA40BV18"/>
<gene>
    <name evidence="1" type="ORF">B0T14DRAFT_570586</name>
</gene>
<proteinExistence type="predicted"/>
<evidence type="ECO:0008006" key="3">
    <source>
        <dbReference type="Google" id="ProtNLM"/>
    </source>
</evidence>
<comment type="caution">
    <text evidence="1">The sequence shown here is derived from an EMBL/GenBank/DDBJ whole genome shotgun (WGS) entry which is preliminary data.</text>
</comment>
<accession>A0AA40BV18</accession>